<dbReference type="Proteomes" id="UP001204798">
    <property type="component" value="Unassembled WGS sequence"/>
</dbReference>
<feature type="domain" description="Tryptophan synthase beta chain-like PALP" evidence="4">
    <location>
        <begin position="63"/>
        <end position="348"/>
    </location>
</feature>
<dbReference type="PANTHER" id="PTHR48078:SF6">
    <property type="entry name" value="L-THREONINE DEHYDRATASE CATABOLIC TDCB"/>
    <property type="match status" value="1"/>
</dbReference>
<name>A0ABT2EQW5_9BACT</name>
<evidence type="ECO:0000256" key="1">
    <source>
        <dbReference type="ARBA" id="ARBA00001933"/>
    </source>
</evidence>
<gene>
    <name evidence="5" type="ORF">M2350_002243</name>
</gene>
<keyword evidence="2" id="KW-0663">Pyridoxal phosphate</keyword>
<dbReference type="InterPro" id="IPR001926">
    <property type="entry name" value="TrpB-like_PALP"/>
</dbReference>
<reference evidence="5 6" key="1">
    <citation type="submission" date="2022-08" db="EMBL/GenBank/DDBJ databases">
        <title>Bacterial and archaeal communities from various locations to study Microbial Dark Matter (Phase II).</title>
        <authorList>
            <person name="Stepanauskas R."/>
        </authorList>
    </citation>
    <scope>NUCLEOTIDE SEQUENCE [LARGE SCALE GENOMIC DNA]</scope>
    <source>
        <strain evidence="5 6">PD1</strain>
    </source>
</reference>
<dbReference type="GO" id="GO:0004795">
    <property type="term" value="F:threonine synthase activity"/>
    <property type="evidence" value="ECO:0007669"/>
    <property type="project" value="UniProtKB-EC"/>
</dbReference>
<keyword evidence="6" id="KW-1185">Reference proteome</keyword>
<comment type="cofactor">
    <cofactor evidence="1">
        <name>pyridoxal 5'-phosphate</name>
        <dbReference type="ChEBI" id="CHEBI:597326"/>
    </cofactor>
</comment>
<dbReference type="InterPro" id="IPR050147">
    <property type="entry name" value="Ser/Thr_Dehydratase"/>
</dbReference>
<dbReference type="InterPro" id="IPR036052">
    <property type="entry name" value="TrpB-like_PALP_sf"/>
</dbReference>
<dbReference type="EC" id="4.2.3.1" evidence="5"/>
<dbReference type="Pfam" id="PF00291">
    <property type="entry name" value="PALP"/>
    <property type="match status" value="1"/>
</dbReference>
<sequence>MELFCDACGRQWSLERDLWQCSCGSPLRWQPIVRFDPSAVESGNWTLWRYRAMLRVPEGSNPVSLGEGMTPIVPTPDGRSWLKLEFLNPTGSFKDRGASVLVTGLRAWGVEEVAEDSSGNAGVALSAYAKATRIRCKIFVPQGASTGKVAALTRFGAEVVFCSTRQEAAERVMDAVRSGTYYASHTWHPLYLQGTKTVAYELAEQFSWGIDDRWSVFIPVGNGDLLLGVHLGFQELLVSQVIKGMPRLIGVQALACAPIYAAAHNLTLPLNKTVAEGVAVTNPPRLQQIIFAVRETNGDIVAVSEPAILNAVDELASFGIWVEPTGAIAWAAWNQLGKPPNSVLLLTGAGWKVLRP</sequence>
<evidence type="ECO:0000256" key="2">
    <source>
        <dbReference type="ARBA" id="ARBA00022898"/>
    </source>
</evidence>
<protein>
    <submittedName>
        <fullName evidence="5">Threonine synthase</fullName>
        <ecNumber evidence="5">4.2.3.1</ecNumber>
    </submittedName>
</protein>
<dbReference type="InterPro" id="IPR000634">
    <property type="entry name" value="Ser/Thr_deHydtase_PyrdxlP-BS"/>
</dbReference>
<organism evidence="5 6">
    <name type="scientific">Candidatus Fervidibacter sacchari</name>
    <dbReference type="NCBI Taxonomy" id="1448929"/>
    <lineage>
        <taxon>Bacteria</taxon>
        <taxon>Candidatus Fervidibacterota</taxon>
        <taxon>Candidatus Fervidibacter</taxon>
    </lineage>
</organism>
<accession>A0ABT2EQW5</accession>
<evidence type="ECO:0000313" key="5">
    <source>
        <dbReference type="EMBL" id="MCS3919826.1"/>
    </source>
</evidence>
<dbReference type="RefSeq" id="WP_259096695.1">
    <property type="nucleotide sequence ID" value="NZ_CP130454.1"/>
</dbReference>
<dbReference type="SUPFAM" id="SSF53686">
    <property type="entry name" value="Tryptophan synthase beta subunit-like PLP-dependent enzymes"/>
    <property type="match status" value="1"/>
</dbReference>
<dbReference type="PANTHER" id="PTHR48078">
    <property type="entry name" value="THREONINE DEHYDRATASE, MITOCHONDRIAL-RELATED"/>
    <property type="match status" value="1"/>
</dbReference>
<dbReference type="EMBL" id="JANUCP010000004">
    <property type="protein sequence ID" value="MCS3919826.1"/>
    <property type="molecule type" value="Genomic_DNA"/>
</dbReference>
<comment type="caution">
    <text evidence="5">The sequence shown here is derived from an EMBL/GenBank/DDBJ whole genome shotgun (WGS) entry which is preliminary data.</text>
</comment>
<dbReference type="Gene3D" id="3.40.50.1100">
    <property type="match status" value="2"/>
</dbReference>
<evidence type="ECO:0000256" key="3">
    <source>
        <dbReference type="ARBA" id="ARBA00023239"/>
    </source>
</evidence>
<evidence type="ECO:0000259" key="4">
    <source>
        <dbReference type="Pfam" id="PF00291"/>
    </source>
</evidence>
<keyword evidence="3 5" id="KW-0456">Lyase</keyword>
<evidence type="ECO:0000313" key="6">
    <source>
        <dbReference type="Proteomes" id="UP001204798"/>
    </source>
</evidence>
<proteinExistence type="predicted"/>
<dbReference type="PROSITE" id="PS00165">
    <property type="entry name" value="DEHYDRATASE_SER_THR"/>
    <property type="match status" value="1"/>
</dbReference>